<sequence length="876" mass="94666">MDEQVNPLEREHAVCVVLPGGLEKSATVHGSKPVMDLLVTLCASHHLNPSDYTVEVLSPNKNNISFKPNCPVGLLEADRIVLKPKGVEEKSRRPYMPEATVRLLVNYNISHKTVVRVNPRLPLETLLPLVCDKCEFQLETTVLLKDCESRELLDLSKSLNEHGLREVFAKDLNQRQPDKDEAQPSEVVSPPPLHRAAGPKREKKQKENSGFFSLFRRRKKKQEVDRAASAPSAPGLSEQVDVSVKKRRAPPPPMGASQSVPSNLSSCHLTGAQRSVDSTLRSTKRRAPAPPCAASLQEQDGEVNASVTPLNAVGELGDSDESDSVNLSPFSSPSPRPSQPSSSFSRPSLAHLHEVADPYLPSFRGKDLSDARSALAKVLTSSVSRGTLVRRLKNSATFPKFQNGSPFLSSRCSDNGVAHAELESVLNSNLPTASDWEDPVQRSGLTTFKVVPLKKVQDPDLVSLDVPDQCQTSAEDAPESKAYPEVYQAETEEETGPPDRQSITPSHSPQPSPPPSHVSPPPLQDVDSAGTPPSEDTSEGLQGVDSAGTPPSEDTYEGLQGLDSAGTPPSEDTYEGLQGVDSAGTPPSEDTSEGLQGVDSAGTPPSEDTYEGLQGLDSAGTPPSEDTYEGLQGVDSAGTPPSEEEDNTEKLEGEEEEEEPEVTLPVPPDEDFNTEGHIRSEDQRRVCQSSSPNMSVCSSGAEEKKVEEEEQEDEQEEERKGEVLGEQEEKEEEEEKVKEDKQEEERKGEVLGEQEEEEEEELSFPPPPPPVFFDEDAEVMEGEEAEAGGDTTAFSLPQTPPLHAWSEAHQEDSALAEPEQPAERKSAAPSRFAQAVAMAVQRSRLQGRSTGPSPRVSGGPCGAPESPPSSTYQYGA</sequence>
<dbReference type="OrthoDB" id="8882621at2759"/>
<proteinExistence type="predicted"/>
<feature type="compositionally biased region" description="Acidic residues" evidence="1">
    <location>
        <begin position="642"/>
        <end position="661"/>
    </location>
</feature>
<feature type="compositionally biased region" description="Basic and acidic residues" evidence="1">
    <location>
        <begin position="674"/>
        <end position="685"/>
    </location>
</feature>
<dbReference type="Gene3D" id="3.10.20.90">
    <property type="entry name" value="Phosphatidylinositol 3-kinase Catalytic Subunit, Chain A, domain 1"/>
    <property type="match status" value="1"/>
</dbReference>
<accession>A0A6P7I4D6</accession>
<evidence type="ECO:0000256" key="1">
    <source>
        <dbReference type="SAM" id="MobiDB-lite"/>
    </source>
</evidence>
<dbReference type="PANTHER" id="PTHR21557">
    <property type="entry name" value="CORDON-BLEU"/>
    <property type="match status" value="1"/>
</dbReference>
<dbReference type="GO" id="GO:0003785">
    <property type="term" value="F:actin monomer binding"/>
    <property type="evidence" value="ECO:0007669"/>
    <property type="project" value="InterPro"/>
</dbReference>
<evidence type="ECO:0000259" key="2">
    <source>
        <dbReference type="Pfam" id="PF09469"/>
    </source>
</evidence>
<protein>
    <submittedName>
        <fullName evidence="4 5">Protein cordon-bleu-like</fullName>
    </submittedName>
</protein>
<feature type="compositionally biased region" description="Low complexity" evidence="1">
    <location>
        <begin position="339"/>
        <end position="348"/>
    </location>
</feature>
<feature type="region of interest" description="Disordered" evidence="1">
    <location>
        <begin position="458"/>
        <end position="876"/>
    </location>
</feature>
<dbReference type="RefSeq" id="XP_028255329.1">
    <property type="nucleotide sequence ID" value="XM_028399528.1"/>
</dbReference>
<feature type="compositionally biased region" description="Polar residues" evidence="1">
    <location>
        <begin position="256"/>
        <end position="281"/>
    </location>
</feature>
<evidence type="ECO:0000313" key="3">
    <source>
        <dbReference type="Proteomes" id="UP000515145"/>
    </source>
</evidence>
<feature type="compositionally biased region" description="Acidic residues" evidence="1">
    <location>
        <begin position="773"/>
        <end position="787"/>
    </location>
</feature>
<evidence type="ECO:0000313" key="4">
    <source>
        <dbReference type="RefSeq" id="XP_028255329.1"/>
    </source>
</evidence>
<feature type="region of interest" description="Disordered" evidence="1">
    <location>
        <begin position="170"/>
        <end position="349"/>
    </location>
</feature>
<feature type="domain" description="Cordon-bleu ubiquitin-like" evidence="2">
    <location>
        <begin position="92"/>
        <end position="175"/>
    </location>
</feature>
<dbReference type="RefSeq" id="XP_028255330.1">
    <property type="nucleotide sequence ID" value="XM_028399529.1"/>
</dbReference>
<evidence type="ECO:0000313" key="5">
    <source>
        <dbReference type="RefSeq" id="XP_028255330.1"/>
    </source>
</evidence>
<reference evidence="4 5" key="1">
    <citation type="submission" date="2025-04" db="UniProtKB">
        <authorList>
            <consortium name="RefSeq"/>
        </authorList>
    </citation>
    <scope>IDENTIFICATION</scope>
</reference>
<organism evidence="3 4">
    <name type="scientific">Parambassis ranga</name>
    <name type="common">Indian glassy fish</name>
    <dbReference type="NCBI Taxonomy" id="210632"/>
    <lineage>
        <taxon>Eukaryota</taxon>
        <taxon>Metazoa</taxon>
        <taxon>Chordata</taxon>
        <taxon>Craniata</taxon>
        <taxon>Vertebrata</taxon>
        <taxon>Euteleostomi</taxon>
        <taxon>Actinopterygii</taxon>
        <taxon>Neopterygii</taxon>
        <taxon>Teleostei</taxon>
        <taxon>Neoteleostei</taxon>
        <taxon>Acanthomorphata</taxon>
        <taxon>Ovalentaria</taxon>
        <taxon>Ambassidae</taxon>
        <taxon>Parambassis</taxon>
    </lineage>
</organism>
<dbReference type="Pfam" id="PF09469">
    <property type="entry name" value="Cobl"/>
    <property type="match status" value="1"/>
</dbReference>
<dbReference type="InterPro" id="IPR019025">
    <property type="entry name" value="Cordon-bleu_ubiquitin_domain"/>
</dbReference>
<dbReference type="GeneID" id="114431864"/>
<name>A0A6P7I4D6_9TELE</name>
<feature type="compositionally biased region" description="Acidic residues" evidence="1">
    <location>
        <begin position="752"/>
        <end position="762"/>
    </location>
</feature>
<feature type="compositionally biased region" description="Pro residues" evidence="1">
    <location>
        <begin position="508"/>
        <end position="523"/>
    </location>
</feature>
<keyword evidence="3" id="KW-1185">Reference proteome</keyword>
<dbReference type="PANTHER" id="PTHR21557:SF2">
    <property type="entry name" value="CORDON-BLEU PROTEIN-LIKE 1"/>
    <property type="match status" value="1"/>
</dbReference>
<dbReference type="InterPro" id="IPR039895">
    <property type="entry name" value="COBL-like"/>
</dbReference>
<gene>
    <name evidence="4 5" type="primary">LOC114431864</name>
</gene>
<dbReference type="Proteomes" id="UP000515145">
    <property type="component" value="Chromosome 2"/>
</dbReference>
<feature type="compositionally biased region" description="Polar residues" evidence="1">
    <location>
        <begin position="686"/>
        <end position="698"/>
    </location>
</feature>
<feature type="compositionally biased region" description="Polar residues" evidence="1">
    <location>
        <begin position="843"/>
        <end position="852"/>
    </location>
</feature>
<feature type="compositionally biased region" description="Acidic residues" evidence="1">
    <location>
        <begin position="725"/>
        <end position="734"/>
    </location>
</feature>
<dbReference type="AlphaFoldDB" id="A0A6P7I4D6"/>
<feature type="compositionally biased region" description="Basic and acidic residues" evidence="1">
    <location>
        <begin position="170"/>
        <end position="182"/>
    </location>
</feature>
<feature type="compositionally biased region" description="Basic and acidic residues" evidence="1">
    <location>
        <begin position="735"/>
        <end position="750"/>
    </location>
</feature>